<dbReference type="Gene3D" id="2.130.10.10">
    <property type="entry name" value="YVTN repeat-like/Quinoprotein amine dehydrogenase"/>
    <property type="match status" value="6"/>
</dbReference>
<gene>
    <name evidence="6" type="ORF">PG997_014703</name>
</gene>
<reference evidence="6 7" key="1">
    <citation type="submission" date="2023-01" db="EMBL/GenBank/DDBJ databases">
        <title>Analysis of 21 Apiospora genomes using comparative genomics revels a genus with tremendous synthesis potential of carbohydrate active enzymes and secondary metabolites.</title>
        <authorList>
            <person name="Sorensen T."/>
        </authorList>
    </citation>
    <scope>NUCLEOTIDE SEQUENCE [LARGE SCALE GENOMIC DNA]</scope>
    <source>
        <strain evidence="6 7">CBS 114990</strain>
    </source>
</reference>
<dbReference type="SUPFAM" id="SSF50978">
    <property type="entry name" value="WD40 repeat-like"/>
    <property type="match status" value="1"/>
</dbReference>
<feature type="repeat" description="WD" evidence="3">
    <location>
        <begin position="628"/>
        <end position="669"/>
    </location>
</feature>
<dbReference type="InterPro" id="IPR050349">
    <property type="entry name" value="WD_LIS1/nudF_dynein_reg"/>
</dbReference>
<evidence type="ECO:0000259" key="5">
    <source>
        <dbReference type="PROSITE" id="PS50837"/>
    </source>
</evidence>
<dbReference type="InterPro" id="IPR055442">
    <property type="entry name" value="Beta-prop_EML-like_2nd"/>
</dbReference>
<feature type="repeat" description="WD" evidence="3">
    <location>
        <begin position="964"/>
        <end position="1005"/>
    </location>
</feature>
<evidence type="ECO:0000256" key="1">
    <source>
        <dbReference type="ARBA" id="ARBA00022574"/>
    </source>
</evidence>
<keyword evidence="7" id="KW-1185">Reference proteome</keyword>
<protein>
    <submittedName>
        <fullName evidence="6">HET-domain-containing protein</fullName>
    </submittedName>
</protein>
<feature type="region of interest" description="Disordered" evidence="4">
    <location>
        <begin position="750"/>
        <end position="779"/>
    </location>
</feature>
<dbReference type="InterPro" id="IPR036322">
    <property type="entry name" value="WD40_repeat_dom_sf"/>
</dbReference>
<feature type="region of interest" description="Disordered" evidence="4">
    <location>
        <begin position="960"/>
        <end position="989"/>
    </location>
</feature>
<dbReference type="PRINTS" id="PR00320">
    <property type="entry name" value="GPROTEINBRPT"/>
</dbReference>
<feature type="repeat" description="WD" evidence="3">
    <location>
        <begin position="880"/>
        <end position="921"/>
    </location>
</feature>
<dbReference type="CDD" id="cd00200">
    <property type="entry name" value="WD40"/>
    <property type="match status" value="2"/>
</dbReference>
<dbReference type="SMART" id="SM00564">
    <property type="entry name" value="PQQ"/>
    <property type="match status" value="11"/>
</dbReference>
<dbReference type="InterPro" id="IPR007111">
    <property type="entry name" value="NACHT_NTPase"/>
</dbReference>
<feature type="repeat" description="WD" evidence="3">
    <location>
        <begin position="586"/>
        <end position="627"/>
    </location>
</feature>
<feature type="repeat" description="WD" evidence="3">
    <location>
        <begin position="838"/>
        <end position="879"/>
    </location>
</feature>
<dbReference type="PROSITE" id="PS50837">
    <property type="entry name" value="NACHT"/>
    <property type="match status" value="1"/>
</dbReference>
<dbReference type="PROSITE" id="PS00678">
    <property type="entry name" value="WD_REPEATS_1"/>
    <property type="match status" value="11"/>
</dbReference>
<dbReference type="SUPFAM" id="SSF50998">
    <property type="entry name" value="Quinoprotein alcohol dehydrogenase-like"/>
    <property type="match status" value="1"/>
</dbReference>
<dbReference type="PANTHER" id="PTHR44129">
    <property type="entry name" value="WD REPEAT-CONTAINING PROTEIN POP1"/>
    <property type="match status" value="1"/>
</dbReference>
<dbReference type="InterPro" id="IPR056884">
    <property type="entry name" value="NPHP3-like_N"/>
</dbReference>
<dbReference type="InterPro" id="IPR011047">
    <property type="entry name" value="Quinoprotein_ADH-like_sf"/>
</dbReference>
<dbReference type="InterPro" id="IPR020472">
    <property type="entry name" value="WD40_PAC1"/>
</dbReference>
<evidence type="ECO:0000256" key="3">
    <source>
        <dbReference type="PROSITE-ProRule" id="PRU00221"/>
    </source>
</evidence>
<dbReference type="Proteomes" id="UP001433268">
    <property type="component" value="Unassembled WGS sequence"/>
</dbReference>
<evidence type="ECO:0000313" key="7">
    <source>
        <dbReference type="Proteomes" id="UP001433268"/>
    </source>
</evidence>
<feature type="region of interest" description="Disordered" evidence="4">
    <location>
        <begin position="624"/>
        <end position="653"/>
    </location>
</feature>
<dbReference type="InterPro" id="IPR001680">
    <property type="entry name" value="WD40_rpt"/>
</dbReference>
<dbReference type="Gene3D" id="3.40.50.300">
    <property type="entry name" value="P-loop containing nucleotide triphosphate hydrolases"/>
    <property type="match status" value="1"/>
</dbReference>
<dbReference type="SMART" id="SM00320">
    <property type="entry name" value="WD40"/>
    <property type="match status" value="11"/>
</dbReference>
<evidence type="ECO:0000313" key="6">
    <source>
        <dbReference type="EMBL" id="KAK8062606.1"/>
    </source>
</evidence>
<feature type="domain" description="NACHT" evidence="5">
    <location>
        <begin position="81"/>
        <end position="221"/>
    </location>
</feature>
<dbReference type="PROSITE" id="PS50082">
    <property type="entry name" value="WD_REPEATS_2"/>
    <property type="match status" value="11"/>
</dbReference>
<feature type="repeat" description="WD" evidence="3">
    <location>
        <begin position="1006"/>
        <end position="1047"/>
    </location>
</feature>
<name>A0ABR1UUL0_9PEZI</name>
<dbReference type="GeneID" id="92052077"/>
<feature type="repeat" description="WD" evidence="3">
    <location>
        <begin position="712"/>
        <end position="753"/>
    </location>
</feature>
<proteinExistence type="predicted"/>
<feature type="region of interest" description="Disordered" evidence="4">
    <location>
        <begin position="709"/>
        <end position="737"/>
    </location>
</feature>
<dbReference type="SUPFAM" id="SSF52540">
    <property type="entry name" value="P-loop containing nucleoside triphosphate hydrolases"/>
    <property type="match status" value="1"/>
</dbReference>
<feature type="repeat" description="WD" evidence="3">
    <location>
        <begin position="922"/>
        <end position="963"/>
    </location>
</feature>
<feature type="region of interest" description="Disordered" evidence="4">
    <location>
        <begin position="876"/>
        <end position="904"/>
    </location>
</feature>
<dbReference type="PROSITE" id="PS50294">
    <property type="entry name" value="WD_REPEATS_REGION"/>
    <property type="match status" value="11"/>
</dbReference>
<accession>A0ABR1UUL0</accession>
<dbReference type="RefSeq" id="XP_066661205.1">
    <property type="nucleotide sequence ID" value="XM_066819017.1"/>
</dbReference>
<feature type="compositionally biased region" description="Polar residues" evidence="4">
    <location>
        <begin position="717"/>
        <end position="737"/>
    </location>
</feature>
<dbReference type="InterPro" id="IPR027417">
    <property type="entry name" value="P-loop_NTPase"/>
</dbReference>
<comment type="caution">
    <text evidence="6">The sequence shown here is derived from an EMBL/GenBank/DDBJ whole genome shotgun (WGS) entry which is preliminary data.</text>
</comment>
<dbReference type="EMBL" id="JAQQWN010000010">
    <property type="protein sequence ID" value="KAK8062606.1"/>
    <property type="molecule type" value="Genomic_DNA"/>
</dbReference>
<sequence>MTSNSARDIRTDGPGRVQIGNNYYLQSEANSDRWLPDLRLTDPRDDKSRIEAAKGGLLEDCYRWILEHDDFQRWRHGEGSRLLWIKGDPGKGKTMLLCGIIKELEQPKSETTLSYFFCQSTEPDLRTPTAVLRGLIFMLVRKNELLRRPIQEEYAAAGSKLFNTEQALRRLLTTILEDPKSGSPVLIIDALDECEDLRNLLELVRYFSSEIRSVKLLVSSRNWPEIGDYLENLPQGSSLSLELNQESVSVAVGLYIRNRVKALADLKRCDCQIWKDVEVDLTSKANHTFLWIALVCERLQDVRVRCRHIRQELRSMPAGLDALYTRMLEYIDHSLDTELCYRILSIMSTVYRPLTLPELASLVECPGGFNSDLNTAHELVESCGSFLTLREGTVSFVHQSAKDFLTQKASNKILPLGIHHEHYIMFSRSLQVISKMLYPDPLAAARYSCVYWADHLLECRETAATRGDLKDNGPVDTFLREKYLNWLEALSLLKALPQGVSAMLNLQRLAQTERQASTLFMDRARDACLFLLYSKSGIENCPLQAYSSALLFSPQRSITRNQYKRPAWVTQAPNVDRDWNACQQTLEGHSGSVNSVAFSPDGRQVASASWDKTVKLWDAETGQERQTLEGHSGSVRSVAFSPDGRQVASASSDETVKLWDAETGQERQTLEGHSGFVWSVAFSPDGRQVASASDDDTVNLWDAETGQERQTLEGHSGSVNSVAFSPNGRQVASASSDETVKLWDAETGQERQTLEGHSGSVRSVAFSPDGRQVASASDDDTVKLWDAETGQERQTLEGHSGSVWSVAFSPDGRQVASASDDDTVKLWDAETGQERQTLEGHSGFVNSVAFSPDGRQVASASWDKTVKLWDAETGQERQTLEGHSGSVRSVAFSPDGRQVASASDDDTVKLWDAETGQERQTLEGHSGSVWSVAFSPDGRQVASASSDETVKLWDAETGQERQTLEGHSGSVRSVAFSPDGRQVASASSDETVKLWDAETGQERQTLEGHSGFVWSVAFSPDGRQVASASYDDTVKLWDAETGQERQTTNIGILSSTLSFSPDSSYIFTDVGAIPIGRQPSQSLPLQREATRYGPGISEDRSWITWCGDPLLWLPPDFRPRTSAVSGSLVTIGCSSGRVFFVQLAEGLKNV</sequence>
<feature type="repeat" description="WD" evidence="3">
    <location>
        <begin position="754"/>
        <end position="795"/>
    </location>
</feature>
<dbReference type="InterPro" id="IPR019775">
    <property type="entry name" value="WD40_repeat_CS"/>
</dbReference>
<dbReference type="Pfam" id="PF00400">
    <property type="entry name" value="WD40"/>
    <property type="match status" value="6"/>
</dbReference>
<organism evidence="6 7">
    <name type="scientific">Apiospora hydei</name>
    <dbReference type="NCBI Taxonomy" id="1337664"/>
    <lineage>
        <taxon>Eukaryota</taxon>
        <taxon>Fungi</taxon>
        <taxon>Dikarya</taxon>
        <taxon>Ascomycota</taxon>
        <taxon>Pezizomycotina</taxon>
        <taxon>Sordariomycetes</taxon>
        <taxon>Xylariomycetidae</taxon>
        <taxon>Amphisphaeriales</taxon>
        <taxon>Apiosporaceae</taxon>
        <taxon>Apiospora</taxon>
    </lineage>
</organism>
<feature type="repeat" description="WD" evidence="3">
    <location>
        <begin position="796"/>
        <end position="837"/>
    </location>
</feature>
<keyword evidence="2" id="KW-0677">Repeat</keyword>
<dbReference type="Pfam" id="PF23414">
    <property type="entry name" value="Beta-prop_EML_2"/>
    <property type="match status" value="1"/>
</dbReference>
<dbReference type="InterPro" id="IPR015943">
    <property type="entry name" value="WD40/YVTN_repeat-like_dom_sf"/>
</dbReference>
<dbReference type="Pfam" id="PF24883">
    <property type="entry name" value="NPHP3_N"/>
    <property type="match status" value="1"/>
</dbReference>
<evidence type="ECO:0000256" key="2">
    <source>
        <dbReference type="ARBA" id="ARBA00022737"/>
    </source>
</evidence>
<keyword evidence="1 3" id="KW-0853">WD repeat</keyword>
<feature type="repeat" description="WD" evidence="3">
    <location>
        <begin position="670"/>
        <end position="711"/>
    </location>
</feature>
<evidence type="ECO:0000256" key="4">
    <source>
        <dbReference type="SAM" id="MobiDB-lite"/>
    </source>
</evidence>
<dbReference type="InterPro" id="IPR018391">
    <property type="entry name" value="PQQ_b-propeller_rpt"/>
</dbReference>